<keyword evidence="1" id="KW-0472">Membrane</keyword>
<gene>
    <name evidence="2" type="ORF">CSSPJE1EN1_LOCUS2126</name>
</gene>
<reference evidence="2" key="1">
    <citation type="submission" date="2024-02" db="EMBL/GenBank/DDBJ databases">
        <authorList>
            <consortium name="ELIXIR-Norway"/>
            <consortium name="Elixir Norway"/>
        </authorList>
    </citation>
    <scope>NUCLEOTIDE SEQUENCE</scope>
</reference>
<keyword evidence="1" id="KW-0812">Transmembrane</keyword>
<feature type="transmembrane region" description="Helical" evidence="1">
    <location>
        <begin position="61"/>
        <end position="83"/>
    </location>
</feature>
<organism evidence="2 3">
    <name type="scientific">Sphagnum jensenii</name>
    <dbReference type="NCBI Taxonomy" id="128206"/>
    <lineage>
        <taxon>Eukaryota</taxon>
        <taxon>Viridiplantae</taxon>
        <taxon>Streptophyta</taxon>
        <taxon>Embryophyta</taxon>
        <taxon>Bryophyta</taxon>
        <taxon>Sphagnophytina</taxon>
        <taxon>Sphagnopsida</taxon>
        <taxon>Sphagnales</taxon>
        <taxon>Sphagnaceae</taxon>
        <taxon>Sphagnum</taxon>
    </lineage>
</organism>
<protein>
    <submittedName>
        <fullName evidence="2">Uncharacterized protein</fullName>
    </submittedName>
</protein>
<name>A0ABP0VS76_9BRYO</name>
<dbReference type="EMBL" id="OZ020105">
    <property type="protein sequence ID" value="CAK9256648.1"/>
    <property type="molecule type" value="Genomic_DNA"/>
</dbReference>
<keyword evidence="3" id="KW-1185">Reference proteome</keyword>
<dbReference type="Proteomes" id="UP001497444">
    <property type="component" value="Chromosome 10"/>
</dbReference>
<accession>A0ABP0VS76</accession>
<evidence type="ECO:0000256" key="1">
    <source>
        <dbReference type="SAM" id="Phobius"/>
    </source>
</evidence>
<keyword evidence="1" id="KW-1133">Transmembrane helix</keyword>
<evidence type="ECO:0000313" key="2">
    <source>
        <dbReference type="EMBL" id="CAK9256648.1"/>
    </source>
</evidence>
<sequence length="132" mass="15185">METLADVPKEEECKLNLHLMSFETKEGETKKELMQRLNIELLQGQMRLRTKIVDATWQLHVIVWAFALAVGACPNVVLLKFTMNKDHQVTLRRCKGLARTKLGLDENLTLASQSCGRYSRRPRWQESVPFGT</sequence>
<proteinExistence type="predicted"/>
<evidence type="ECO:0000313" key="3">
    <source>
        <dbReference type="Proteomes" id="UP001497444"/>
    </source>
</evidence>